<keyword evidence="5" id="KW-1185">Reference proteome</keyword>
<feature type="transmembrane region" description="Helical" evidence="2">
    <location>
        <begin position="399"/>
        <end position="417"/>
    </location>
</feature>
<feature type="transmembrane region" description="Helical" evidence="2">
    <location>
        <begin position="44"/>
        <end position="62"/>
    </location>
</feature>
<dbReference type="Proteomes" id="UP001302676">
    <property type="component" value="Unassembled WGS sequence"/>
</dbReference>
<feature type="transmembrane region" description="Helical" evidence="2">
    <location>
        <begin position="489"/>
        <end position="509"/>
    </location>
</feature>
<accession>A0AAN6V0H3</accession>
<protein>
    <submittedName>
        <fullName evidence="4">Uncharacterized protein</fullName>
    </submittedName>
</protein>
<organism evidence="4 5">
    <name type="scientific">Dichotomopilus funicola</name>
    <dbReference type="NCBI Taxonomy" id="1934379"/>
    <lineage>
        <taxon>Eukaryota</taxon>
        <taxon>Fungi</taxon>
        <taxon>Dikarya</taxon>
        <taxon>Ascomycota</taxon>
        <taxon>Pezizomycotina</taxon>
        <taxon>Sordariomycetes</taxon>
        <taxon>Sordariomycetidae</taxon>
        <taxon>Sordariales</taxon>
        <taxon>Chaetomiaceae</taxon>
        <taxon>Dichotomopilus</taxon>
    </lineage>
</organism>
<dbReference type="PANTHER" id="PTHR35043">
    <property type="entry name" value="TRANSCRIPTION FACTOR DOMAIN-CONTAINING PROTEIN"/>
    <property type="match status" value="1"/>
</dbReference>
<dbReference type="PANTHER" id="PTHR35043:SF7">
    <property type="entry name" value="TRANSCRIPTION FACTOR DOMAIN-CONTAINING PROTEIN"/>
    <property type="match status" value="1"/>
</dbReference>
<feature type="transmembrane region" description="Helical" evidence="2">
    <location>
        <begin position="237"/>
        <end position="256"/>
    </location>
</feature>
<evidence type="ECO:0000256" key="1">
    <source>
        <dbReference type="SAM" id="MobiDB-lite"/>
    </source>
</evidence>
<feature type="compositionally biased region" description="Basic residues" evidence="1">
    <location>
        <begin position="333"/>
        <end position="343"/>
    </location>
</feature>
<sequence length="536" mass="59781">MAPRLAFLLLFSCLTTVGRPLPLELGNPEPVYAYVPNPAGRGTIGLVYTCLLTLALCLWTAMHPDVAFCRGSWIYGPTYKVTWMVCAIILPEFVVCSAASQFLQARALHKEWEAYWGKRRDPKRQRWLGLEGAFLVVMGGYKITCPVTRSQETPAMDRGSAPNLQSADAISRVGVDCTCPNAMDGGQPVRRILRPAGLSQLLALEDGAFFSKLVKSGVLNETHFDRRHVSDKGKANYAAKLLTAVQILWIVVQWIARKVDGLAITLLEVHVLIGIPYTLIAYFFWWSKPLDVSMPIVLPICHHLPPDSDTFGQWRLSASQSCAELDGRDSGPSRHHQPMRPRRASPSLLSVITRAGYDFAWNFDQRAELLSALMAVINGCLHATAWVSHFPTTVERDLWRAACLGVTLGPVAIYVIVRETDLECRGLQFLHRLATRDVKSLKTAKNLINEAVVEMWALIVRPSSVETSAGNRDSVRGMPAAWPTWCRHLVALALMICGAIYTASMWYFIVEAFISLRGIPASAYRTVDWTNYWPHF</sequence>
<dbReference type="AlphaFoldDB" id="A0AAN6V0H3"/>
<feature type="chain" id="PRO_5042819683" evidence="3">
    <location>
        <begin position="21"/>
        <end position="536"/>
    </location>
</feature>
<keyword evidence="2" id="KW-0472">Membrane</keyword>
<dbReference type="GeneID" id="87817750"/>
<feature type="region of interest" description="Disordered" evidence="1">
    <location>
        <begin position="324"/>
        <end position="343"/>
    </location>
</feature>
<evidence type="ECO:0000313" key="4">
    <source>
        <dbReference type="EMBL" id="KAK4142528.1"/>
    </source>
</evidence>
<evidence type="ECO:0000256" key="3">
    <source>
        <dbReference type="SAM" id="SignalP"/>
    </source>
</evidence>
<keyword evidence="2" id="KW-1133">Transmembrane helix</keyword>
<name>A0AAN6V0H3_9PEZI</name>
<dbReference type="RefSeq" id="XP_062635899.1">
    <property type="nucleotide sequence ID" value="XM_062781137.1"/>
</dbReference>
<gene>
    <name evidence="4" type="ORF">C8A04DRAFT_29802</name>
</gene>
<comment type="caution">
    <text evidence="4">The sequence shown here is derived from an EMBL/GenBank/DDBJ whole genome shotgun (WGS) entry which is preliminary data.</text>
</comment>
<feature type="transmembrane region" description="Helical" evidence="2">
    <location>
        <begin position="262"/>
        <end position="285"/>
    </location>
</feature>
<reference evidence="4" key="2">
    <citation type="submission" date="2023-05" db="EMBL/GenBank/DDBJ databases">
        <authorList>
            <consortium name="Lawrence Berkeley National Laboratory"/>
            <person name="Steindorff A."/>
            <person name="Hensen N."/>
            <person name="Bonometti L."/>
            <person name="Westerberg I."/>
            <person name="Brannstrom I.O."/>
            <person name="Guillou S."/>
            <person name="Cros-Aarteil S."/>
            <person name="Calhoun S."/>
            <person name="Haridas S."/>
            <person name="Kuo A."/>
            <person name="Mondo S."/>
            <person name="Pangilinan J."/>
            <person name="Riley R."/>
            <person name="Labutti K."/>
            <person name="Andreopoulos B."/>
            <person name="Lipzen A."/>
            <person name="Chen C."/>
            <person name="Yanf M."/>
            <person name="Daum C."/>
            <person name="Ng V."/>
            <person name="Clum A."/>
            <person name="Ohm R."/>
            <person name="Martin F."/>
            <person name="Silar P."/>
            <person name="Natvig D."/>
            <person name="Lalanne C."/>
            <person name="Gautier V."/>
            <person name="Ament-Velasquez S.L."/>
            <person name="Kruys A."/>
            <person name="Hutchinson M.I."/>
            <person name="Powell A.J."/>
            <person name="Barry K."/>
            <person name="Miller A.N."/>
            <person name="Grigoriev I.V."/>
            <person name="Debuchy R."/>
            <person name="Gladieux P."/>
            <person name="Thoren M.H."/>
            <person name="Johannesson H."/>
        </authorList>
    </citation>
    <scope>NUCLEOTIDE SEQUENCE</scope>
    <source>
        <strain evidence="4">CBS 141.50</strain>
    </source>
</reference>
<feature type="transmembrane region" description="Helical" evidence="2">
    <location>
        <begin position="369"/>
        <end position="387"/>
    </location>
</feature>
<evidence type="ECO:0000256" key="2">
    <source>
        <dbReference type="SAM" id="Phobius"/>
    </source>
</evidence>
<keyword evidence="3" id="KW-0732">Signal</keyword>
<feature type="signal peptide" evidence="3">
    <location>
        <begin position="1"/>
        <end position="20"/>
    </location>
</feature>
<proteinExistence type="predicted"/>
<keyword evidence="2" id="KW-0812">Transmembrane</keyword>
<reference evidence="4" key="1">
    <citation type="journal article" date="2023" name="Mol. Phylogenet. Evol.">
        <title>Genome-scale phylogeny and comparative genomics of the fungal order Sordariales.</title>
        <authorList>
            <person name="Hensen N."/>
            <person name="Bonometti L."/>
            <person name="Westerberg I."/>
            <person name="Brannstrom I.O."/>
            <person name="Guillou S."/>
            <person name="Cros-Aarteil S."/>
            <person name="Calhoun S."/>
            <person name="Haridas S."/>
            <person name="Kuo A."/>
            <person name="Mondo S."/>
            <person name="Pangilinan J."/>
            <person name="Riley R."/>
            <person name="LaButti K."/>
            <person name="Andreopoulos B."/>
            <person name="Lipzen A."/>
            <person name="Chen C."/>
            <person name="Yan M."/>
            <person name="Daum C."/>
            <person name="Ng V."/>
            <person name="Clum A."/>
            <person name="Steindorff A."/>
            <person name="Ohm R.A."/>
            <person name="Martin F."/>
            <person name="Silar P."/>
            <person name="Natvig D.O."/>
            <person name="Lalanne C."/>
            <person name="Gautier V."/>
            <person name="Ament-Velasquez S.L."/>
            <person name="Kruys A."/>
            <person name="Hutchinson M.I."/>
            <person name="Powell A.J."/>
            <person name="Barry K."/>
            <person name="Miller A.N."/>
            <person name="Grigoriev I.V."/>
            <person name="Debuchy R."/>
            <person name="Gladieux P."/>
            <person name="Hiltunen Thoren M."/>
            <person name="Johannesson H."/>
        </authorList>
    </citation>
    <scope>NUCLEOTIDE SEQUENCE</scope>
    <source>
        <strain evidence="4">CBS 141.50</strain>
    </source>
</reference>
<dbReference type="EMBL" id="MU853596">
    <property type="protein sequence ID" value="KAK4142528.1"/>
    <property type="molecule type" value="Genomic_DNA"/>
</dbReference>
<evidence type="ECO:0000313" key="5">
    <source>
        <dbReference type="Proteomes" id="UP001302676"/>
    </source>
</evidence>